<dbReference type="Gene3D" id="3.40.640.10">
    <property type="entry name" value="Type I PLP-dependent aspartate aminotransferase-like (Major domain)"/>
    <property type="match status" value="1"/>
</dbReference>
<sequence length="287" mass="31580">VIAPSHTATATIAAIATVGATPVLVDSDPIYHTIDPLAVSQAISSKTKAVIVVHIYGQPVDMDGITSVVRQNNLKLIEDCAQATGATYNNRRVGSMGDLGCFSFYPTKNLGALGDGGSIVTSNSTLADQLRKLRQYGWDRNRVSQITGYNSRLDEIQAAVLRVKLKYLDRDNAKRVTLAKTYEKELNYLPLETVSLRPKCSHVYHLYVLSVERRNAVVAHLKLNDIVAGIHYPVPTHLMPAYVQGTKSTLCLPNAERIAKKVVSLPIYPELAESDQYRVINALKDFF</sequence>
<evidence type="ECO:0000256" key="1">
    <source>
        <dbReference type="ARBA" id="ARBA00022898"/>
    </source>
</evidence>
<evidence type="ECO:0000313" key="2">
    <source>
        <dbReference type="EMBL" id="SVB29843.1"/>
    </source>
</evidence>
<organism evidence="2">
    <name type="scientific">marine metagenome</name>
    <dbReference type="NCBI Taxonomy" id="408172"/>
    <lineage>
        <taxon>unclassified sequences</taxon>
        <taxon>metagenomes</taxon>
        <taxon>ecological metagenomes</taxon>
    </lineage>
</organism>
<name>A0A382CWY2_9ZZZZ</name>
<protein>
    <recommendedName>
        <fullName evidence="3">Erythromycin biosynthesis sensory transduction protein eryC1</fullName>
    </recommendedName>
</protein>
<dbReference type="SUPFAM" id="SSF53383">
    <property type="entry name" value="PLP-dependent transferases"/>
    <property type="match status" value="1"/>
</dbReference>
<dbReference type="AlphaFoldDB" id="A0A382CWY2"/>
<dbReference type="PANTHER" id="PTHR30244">
    <property type="entry name" value="TRANSAMINASE"/>
    <property type="match status" value="1"/>
</dbReference>
<dbReference type="InterPro" id="IPR015424">
    <property type="entry name" value="PyrdxlP-dep_Trfase"/>
</dbReference>
<proteinExistence type="predicted"/>
<dbReference type="PANTHER" id="PTHR30244:SF36">
    <property type="entry name" value="3-OXO-GLUCOSE-6-PHOSPHATE:GLUTAMATE AMINOTRANSFERASE"/>
    <property type="match status" value="1"/>
</dbReference>
<dbReference type="EMBL" id="UINC01036215">
    <property type="protein sequence ID" value="SVB29843.1"/>
    <property type="molecule type" value="Genomic_DNA"/>
</dbReference>
<dbReference type="InterPro" id="IPR000653">
    <property type="entry name" value="DegT/StrS_aminotransferase"/>
</dbReference>
<gene>
    <name evidence="2" type="ORF">METZ01_LOCUS182697</name>
</gene>
<dbReference type="CDD" id="cd00616">
    <property type="entry name" value="AHBA_syn"/>
    <property type="match status" value="1"/>
</dbReference>
<dbReference type="GO" id="GO:0008483">
    <property type="term" value="F:transaminase activity"/>
    <property type="evidence" value="ECO:0007669"/>
    <property type="project" value="TreeGrafter"/>
</dbReference>
<feature type="non-terminal residue" evidence="2">
    <location>
        <position position="1"/>
    </location>
</feature>
<keyword evidence="1" id="KW-0663">Pyridoxal phosphate</keyword>
<dbReference type="Pfam" id="PF01041">
    <property type="entry name" value="DegT_DnrJ_EryC1"/>
    <property type="match status" value="1"/>
</dbReference>
<reference evidence="2" key="1">
    <citation type="submission" date="2018-05" db="EMBL/GenBank/DDBJ databases">
        <authorList>
            <person name="Lanie J.A."/>
            <person name="Ng W.-L."/>
            <person name="Kazmierczak K.M."/>
            <person name="Andrzejewski T.M."/>
            <person name="Davidsen T.M."/>
            <person name="Wayne K.J."/>
            <person name="Tettelin H."/>
            <person name="Glass J.I."/>
            <person name="Rusch D."/>
            <person name="Podicherti R."/>
            <person name="Tsui H.-C.T."/>
            <person name="Winkler M.E."/>
        </authorList>
    </citation>
    <scope>NUCLEOTIDE SEQUENCE</scope>
</reference>
<accession>A0A382CWY2</accession>
<dbReference type="GO" id="GO:0030170">
    <property type="term" value="F:pyridoxal phosphate binding"/>
    <property type="evidence" value="ECO:0007669"/>
    <property type="project" value="TreeGrafter"/>
</dbReference>
<evidence type="ECO:0008006" key="3">
    <source>
        <dbReference type="Google" id="ProtNLM"/>
    </source>
</evidence>
<dbReference type="GO" id="GO:0000271">
    <property type="term" value="P:polysaccharide biosynthetic process"/>
    <property type="evidence" value="ECO:0007669"/>
    <property type="project" value="TreeGrafter"/>
</dbReference>
<dbReference type="InterPro" id="IPR015421">
    <property type="entry name" value="PyrdxlP-dep_Trfase_major"/>
</dbReference>